<reference evidence="5" key="1">
    <citation type="submission" date="2016-11" db="EMBL/GenBank/DDBJ databases">
        <authorList>
            <person name="Varghese N."/>
            <person name="Submissions S."/>
        </authorList>
    </citation>
    <scope>NUCLEOTIDE SEQUENCE [LARGE SCALE GENOMIC DNA]</scope>
    <source>
        <strain evidence="5">DSM 26899</strain>
    </source>
</reference>
<dbReference type="OrthoDB" id="1274319at2"/>
<evidence type="ECO:0000256" key="2">
    <source>
        <dbReference type="SAM" id="Phobius"/>
    </source>
</evidence>
<evidence type="ECO:0000259" key="3">
    <source>
        <dbReference type="Pfam" id="PF14257"/>
    </source>
</evidence>
<dbReference type="Pfam" id="PF14257">
    <property type="entry name" value="DUF4349"/>
    <property type="match status" value="1"/>
</dbReference>
<dbReference type="EMBL" id="FRAV01000042">
    <property type="protein sequence ID" value="SHM32172.1"/>
    <property type="molecule type" value="Genomic_DNA"/>
</dbReference>
<keyword evidence="1" id="KW-0175">Coiled coil</keyword>
<organism evidence="4 5">
    <name type="scientific">Chryseobacterium polytrichastri</name>
    <dbReference type="NCBI Taxonomy" id="1302687"/>
    <lineage>
        <taxon>Bacteria</taxon>
        <taxon>Pseudomonadati</taxon>
        <taxon>Bacteroidota</taxon>
        <taxon>Flavobacteriia</taxon>
        <taxon>Flavobacteriales</taxon>
        <taxon>Weeksellaceae</taxon>
        <taxon>Chryseobacterium group</taxon>
        <taxon>Chryseobacterium</taxon>
    </lineage>
</organism>
<sequence length="312" mass="34780">MKKFILLVAVSSTFIMCKKGEAATQSQFEKAVNSADSASAVASETINSVHNSANAALDSANVKIKEFEDTKNGMKDKIEATSKMVDSLSDKITATKLESKIEKKDSLHKKSEKIVVNVPAPKVIKETKIIYKDKPKTENYELNVPKNKMVKTGTLELTVNDAETAKEIVKEEVKKYDGFIRSENISLNNENKIAYLKVKVPIQKFEYLMDELSNNNIGKTENKTIEVSGQDLAQNTLCELNITLYGNKDAYAENENPESFGGKSLAAISSGWNVITSIFLFILPLWPIFLIAGIGYYFYKKKKENLPNNDSH</sequence>
<accession>A0A1M7HUG1</accession>
<feature type="transmembrane region" description="Helical" evidence="2">
    <location>
        <begin position="278"/>
        <end position="299"/>
    </location>
</feature>
<keyword evidence="5" id="KW-1185">Reference proteome</keyword>
<evidence type="ECO:0000313" key="4">
    <source>
        <dbReference type="EMBL" id="SHM32172.1"/>
    </source>
</evidence>
<proteinExistence type="predicted"/>
<keyword evidence="2" id="KW-0812">Transmembrane</keyword>
<dbReference type="InterPro" id="IPR025645">
    <property type="entry name" value="DUF4349"/>
</dbReference>
<feature type="coiled-coil region" evidence="1">
    <location>
        <begin position="50"/>
        <end position="77"/>
    </location>
</feature>
<keyword evidence="2" id="KW-0472">Membrane</keyword>
<dbReference type="STRING" id="1302687.SAMN05444267_104227"/>
<evidence type="ECO:0000256" key="1">
    <source>
        <dbReference type="SAM" id="Coils"/>
    </source>
</evidence>
<keyword evidence="2" id="KW-1133">Transmembrane helix</keyword>
<feature type="domain" description="DUF4349" evidence="3">
    <location>
        <begin position="148"/>
        <end position="233"/>
    </location>
</feature>
<dbReference type="Proteomes" id="UP000184364">
    <property type="component" value="Unassembled WGS sequence"/>
</dbReference>
<dbReference type="AlphaFoldDB" id="A0A1M7HUG1"/>
<evidence type="ECO:0000313" key="5">
    <source>
        <dbReference type="Proteomes" id="UP000184364"/>
    </source>
</evidence>
<protein>
    <recommendedName>
        <fullName evidence="3">DUF4349 domain-containing protein</fullName>
    </recommendedName>
</protein>
<gene>
    <name evidence="4" type="ORF">SAMN05444267_104227</name>
</gene>
<dbReference type="RefSeq" id="WP_073296769.1">
    <property type="nucleotide sequence ID" value="NZ_FRAV01000042.1"/>
</dbReference>
<name>A0A1M7HUG1_9FLAO</name>